<dbReference type="EMBL" id="QUSZ01008087">
    <property type="protein sequence ID" value="RHY00956.1"/>
    <property type="molecule type" value="Genomic_DNA"/>
</dbReference>
<comment type="caution">
    <text evidence="2">The sequence shown here is derived from an EMBL/GenBank/DDBJ whole genome shotgun (WGS) entry which is preliminary data.</text>
</comment>
<sequence length="264" mass="29694">MGGSASEVLSKSVGIPDTPDDVVGYCTDLTEAAETIPYSLQRRTIITVDFPGIVEGLHVDMEERMLPLTKADVAYQVRKIRDRRANPTLQEIAEVVIHAIKRKVTDADLQRLESPADLDDPKRWLHWSSLVESVASRTVKVDVLRQAVVGKVGLRPKPMKRVRFYGQAEYVFDALEVTASVPLTDLESTRRPGEDWRLNWHCFSPRRELTRLAFQHLVHFAQKASLCAFSMLCNRHTLVCLVTAVRIPPAPDPTSGHMNPFLDT</sequence>
<dbReference type="Proteomes" id="UP000265716">
    <property type="component" value="Unassembled WGS sequence"/>
</dbReference>
<evidence type="ECO:0000313" key="3">
    <source>
        <dbReference type="Proteomes" id="UP000265427"/>
    </source>
</evidence>
<dbReference type="EMBL" id="QUTC01006414">
    <property type="protein sequence ID" value="RHY52231.1"/>
    <property type="molecule type" value="Genomic_DNA"/>
</dbReference>
<reference evidence="3 4" key="1">
    <citation type="submission" date="2018-08" db="EMBL/GenBank/DDBJ databases">
        <title>Aphanomyces genome sequencing and annotation.</title>
        <authorList>
            <person name="Minardi D."/>
            <person name="Oidtmann B."/>
            <person name="Van Der Giezen M."/>
            <person name="Studholme D.J."/>
        </authorList>
    </citation>
    <scope>NUCLEOTIDE SEQUENCE [LARGE SCALE GENOMIC DNA]</scope>
    <source>
        <strain evidence="1 3">Kv</strain>
        <strain evidence="2 4">SA</strain>
    </source>
</reference>
<dbReference type="VEuPathDB" id="FungiDB:H257_18556"/>
<proteinExistence type="predicted"/>
<dbReference type="Proteomes" id="UP000265427">
    <property type="component" value="Unassembled WGS sequence"/>
</dbReference>
<evidence type="ECO:0000313" key="2">
    <source>
        <dbReference type="EMBL" id="RHY52231.1"/>
    </source>
</evidence>
<gene>
    <name evidence="1" type="ORF">DYB36_005835</name>
    <name evidence="2" type="ORF">DYB38_005314</name>
</gene>
<dbReference type="AlphaFoldDB" id="A0A397CY65"/>
<evidence type="ECO:0000313" key="4">
    <source>
        <dbReference type="Proteomes" id="UP000265716"/>
    </source>
</evidence>
<protein>
    <submittedName>
        <fullName evidence="2">Uncharacterized protein</fullName>
    </submittedName>
</protein>
<organism evidence="2 4">
    <name type="scientific">Aphanomyces astaci</name>
    <name type="common">Crayfish plague agent</name>
    <dbReference type="NCBI Taxonomy" id="112090"/>
    <lineage>
        <taxon>Eukaryota</taxon>
        <taxon>Sar</taxon>
        <taxon>Stramenopiles</taxon>
        <taxon>Oomycota</taxon>
        <taxon>Saprolegniomycetes</taxon>
        <taxon>Saprolegniales</taxon>
        <taxon>Verrucalvaceae</taxon>
        <taxon>Aphanomyces</taxon>
    </lineage>
</organism>
<accession>A0A397CY65</accession>
<dbReference type="VEuPathDB" id="FungiDB:H257_08144"/>
<evidence type="ECO:0000313" key="1">
    <source>
        <dbReference type="EMBL" id="RHY00956.1"/>
    </source>
</evidence>
<name>A0A397CY65_APHAT</name>